<reference evidence="1 2" key="1">
    <citation type="submission" date="2017-04" db="EMBL/GenBank/DDBJ databases">
        <authorList>
            <person name="Afonso C.L."/>
            <person name="Miller P.J."/>
            <person name="Scott M.A."/>
            <person name="Spackman E."/>
            <person name="Goraichik I."/>
            <person name="Dimitrov K.M."/>
            <person name="Suarez D.L."/>
            <person name="Swayne D.E."/>
        </authorList>
    </citation>
    <scope>NUCLEOTIDE SEQUENCE [LARGE SCALE GENOMIC DNA]</scope>
    <source>
        <strain evidence="1 2">DSM 23236</strain>
    </source>
</reference>
<sequence>MRKTIPIHPHPLNAPGDFYVQDGCRITCTVPMDSAPGLLVFDDAVGHCHVQRQPANPAEQQQMIEAMQVAEVNCIHYRGQDAAVVRALRACGELAQWDGTNH</sequence>
<keyword evidence="2" id="KW-1185">Reference proteome</keyword>
<dbReference type="AlphaFoldDB" id="A0A1W1XYY0"/>
<dbReference type="RefSeq" id="WP_084092548.1">
    <property type="nucleotide sequence ID" value="NZ_FWXD01000029.1"/>
</dbReference>
<dbReference type="STRING" id="1121001.SAMN02745857_03604"/>
<proteinExistence type="predicted"/>
<evidence type="ECO:0000313" key="2">
    <source>
        <dbReference type="Proteomes" id="UP000192761"/>
    </source>
</evidence>
<accession>A0A1W1XYY0</accession>
<dbReference type="OrthoDB" id="8910832at2"/>
<dbReference type="EMBL" id="FWXD01000029">
    <property type="protein sequence ID" value="SMC29102.1"/>
    <property type="molecule type" value="Genomic_DNA"/>
</dbReference>
<protein>
    <submittedName>
        <fullName evidence="1">Uncharacterized protein</fullName>
    </submittedName>
</protein>
<dbReference type="Proteomes" id="UP000192761">
    <property type="component" value="Unassembled WGS sequence"/>
</dbReference>
<gene>
    <name evidence="1" type="ORF">SAMN02745857_03604</name>
</gene>
<organism evidence="1 2">
    <name type="scientific">Andreprevotia lacus DSM 23236</name>
    <dbReference type="NCBI Taxonomy" id="1121001"/>
    <lineage>
        <taxon>Bacteria</taxon>
        <taxon>Pseudomonadati</taxon>
        <taxon>Pseudomonadota</taxon>
        <taxon>Betaproteobacteria</taxon>
        <taxon>Neisseriales</taxon>
        <taxon>Chitinibacteraceae</taxon>
        <taxon>Andreprevotia</taxon>
    </lineage>
</organism>
<evidence type="ECO:0000313" key="1">
    <source>
        <dbReference type="EMBL" id="SMC29102.1"/>
    </source>
</evidence>
<name>A0A1W1XYY0_9NEIS</name>